<name>A0A918VR23_9GAMM</name>
<evidence type="ECO:0000313" key="2">
    <source>
        <dbReference type="Proteomes" id="UP000614811"/>
    </source>
</evidence>
<organism evidence="1 2">
    <name type="scientific">Arenicella chitinivorans</name>
    <dbReference type="NCBI Taxonomy" id="1329800"/>
    <lineage>
        <taxon>Bacteria</taxon>
        <taxon>Pseudomonadati</taxon>
        <taxon>Pseudomonadota</taxon>
        <taxon>Gammaproteobacteria</taxon>
        <taxon>Arenicellales</taxon>
        <taxon>Arenicellaceae</taxon>
        <taxon>Arenicella</taxon>
    </lineage>
</organism>
<comment type="caution">
    <text evidence="1">The sequence shown here is derived from an EMBL/GenBank/DDBJ whole genome shotgun (WGS) entry which is preliminary data.</text>
</comment>
<reference evidence="1" key="2">
    <citation type="submission" date="2020-09" db="EMBL/GenBank/DDBJ databases">
        <authorList>
            <person name="Sun Q."/>
            <person name="Kim S."/>
        </authorList>
    </citation>
    <scope>NUCLEOTIDE SEQUENCE</scope>
    <source>
        <strain evidence="1">KCTC 12711</strain>
    </source>
</reference>
<dbReference type="Proteomes" id="UP000614811">
    <property type="component" value="Unassembled WGS sequence"/>
</dbReference>
<accession>A0A918VR23</accession>
<sequence>MKRTNTRLDDLKALARASIKQELTDLKSKGFEIKKQFSTNLALEIGFDGESRDFCLVSAHENPSDSVIVASIRGNINTLKIDPVKINSDCFVPTKID</sequence>
<evidence type="ECO:0000313" key="1">
    <source>
        <dbReference type="EMBL" id="GHA17767.1"/>
    </source>
</evidence>
<gene>
    <name evidence="1" type="ORF">GCM10008090_29330</name>
</gene>
<reference evidence="1" key="1">
    <citation type="journal article" date="2014" name="Int. J. Syst. Evol. Microbiol.">
        <title>Complete genome sequence of Corynebacterium casei LMG S-19264T (=DSM 44701T), isolated from a smear-ripened cheese.</title>
        <authorList>
            <consortium name="US DOE Joint Genome Institute (JGI-PGF)"/>
            <person name="Walter F."/>
            <person name="Albersmeier A."/>
            <person name="Kalinowski J."/>
            <person name="Ruckert C."/>
        </authorList>
    </citation>
    <scope>NUCLEOTIDE SEQUENCE</scope>
    <source>
        <strain evidence="1">KCTC 12711</strain>
    </source>
</reference>
<dbReference type="EMBL" id="BMXA01000006">
    <property type="protein sequence ID" value="GHA17767.1"/>
    <property type="molecule type" value="Genomic_DNA"/>
</dbReference>
<keyword evidence="2" id="KW-1185">Reference proteome</keyword>
<protein>
    <submittedName>
        <fullName evidence="1">Uncharacterized protein</fullName>
    </submittedName>
</protein>
<dbReference type="AlphaFoldDB" id="A0A918VR23"/>
<dbReference type="RefSeq" id="WP_189402456.1">
    <property type="nucleotide sequence ID" value="NZ_BMXA01000006.1"/>
</dbReference>
<proteinExistence type="predicted"/>